<proteinExistence type="predicted"/>
<dbReference type="Gene3D" id="3.30.420.10">
    <property type="entry name" value="Ribonuclease H-like superfamily/Ribonuclease H"/>
    <property type="match status" value="1"/>
</dbReference>
<accession>U4UPP9</accession>
<protein>
    <submittedName>
        <fullName evidence="1">Uncharacterized protein</fullName>
    </submittedName>
</protein>
<evidence type="ECO:0000313" key="2">
    <source>
        <dbReference type="Proteomes" id="UP000030742"/>
    </source>
</evidence>
<dbReference type="GO" id="GO:0003676">
    <property type="term" value="F:nucleic acid binding"/>
    <property type="evidence" value="ECO:0007669"/>
    <property type="project" value="InterPro"/>
</dbReference>
<organism evidence="1 2">
    <name type="scientific">Dendroctonus ponderosae</name>
    <name type="common">Mountain pine beetle</name>
    <dbReference type="NCBI Taxonomy" id="77166"/>
    <lineage>
        <taxon>Eukaryota</taxon>
        <taxon>Metazoa</taxon>
        <taxon>Ecdysozoa</taxon>
        <taxon>Arthropoda</taxon>
        <taxon>Hexapoda</taxon>
        <taxon>Insecta</taxon>
        <taxon>Pterygota</taxon>
        <taxon>Neoptera</taxon>
        <taxon>Endopterygota</taxon>
        <taxon>Coleoptera</taxon>
        <taxon>Polyphaga</taxon>
        <taxon>Cucujiformia</taxon>
        <taxon>Curculionidae</taxon>
        <taxon>Scolytinae</taxon>
        <taxon>Dendroctonus</taxon>
    </lineage>
</organism>
<dbReference type="PANTHER" id="PTHR47326:SF1">
    <property type="entry name" value="HTH PSQ-TYPE DOMAIN-CONTAINING PROTEIN"/>
    <property type="match status" value="1"/>
</dbReference>
<sequence length="163" mass="19329">MWVLDKVAGNEKFFENMLFSDECTFRNNGHVNRHNFHYYFDTNPPTYRIMKNQNRWPVNVWGGILGQYLIGPYFFEGHLNEDVPFNIRTNMWLLLDGAPPHYHCEVRQFLIANFKNRRIGRNGSPGLTPLDFFLWGYIKGIVYHTLPTTSHDLKTRIRDAFKT</sequence>
<gene>
    <name evidence="1" type="ORF">D910_00889</name>
</gene>
<reference evidence="1 2" key="1">
    <citation type="journal article" date="2013" name="Genome Biol.">
        <title>Draft genome of the mountain pine beetle, Dendroctonus ponderosae Hopkins, a major forest pest.</title>
        <authorList>
            <person name="Keeling C.I."/>
            <person name="Yuen M.M."/>
            <person name="Liao N.Y."/>
            <person name="Docking T.R."/>
            <person name="Chan S.K."/>
            <person name="Taylor G.A."/>
            <person name="Palmquist D.L."/>
            <person name="Jackman S.D."/>
            <person name="Nguyen A."/>
            <person name="Li M."/>
            <person name="Henderson H."/>
            <person name="Janes J.K."/>
            <person name="Zhao Y."/>
            <person name="Pandoh P."/>
            <person name="Moore R."/>
            <person name="Sperling F.A."/>
            <person name="Huber D.P."/>
            <person name="Birol I."/>
            <person name="Jones S.J."/>
            <person name="Bohlmann J."/>
        </authorList>
    </citation>
    <scope>NUCLEOTIDE SEQUENCE</scope>
</reference>
<dbReference type="InterPro" id="IPR036397">
    <property type="entry name" value="RNaseH_sf"/>
</dbReference>
<dbReference type="STRING" id="77166.U4UPP9"/>
<dbReference type="EMBL" id="KI209504">
    <property type="protein sequence ID" value="ERL96049.1"/>
    <property type="molecule type" value="Genomic_DNA"/>
</dbReference>
<dbReference type="PANTHER" id="PTHR47326">
    <property type="entry name" value="TRANSPOSABLE ELEMENT TC3 TRANSPOSASE-LIKE PROTEIN"/>
    <property type="match status" value="1"/>
</dbReference>
<evidence type="ECO:0000313" key="1">
    <source>
        <dbReference type="EMBL" id="ERL96049.1"/>
    </source>
</evidence>
<feature type="non-terminal residue" evidence="1">
    <location>
        <position position="163"/>
    </location>
</feature>
<name>U4UPP9_DENPD</name>
<dbReference type="Proteomes" id="UP000030742">
    <property type="component" value="Unassembled WGS sequence"/>
</dbReference>
<dbReference type="AlphaFoldDB" id="U4UPP9"/>